<reference evidence="1" key="1">
    <citation type="submission" date="2018-02" db="EMBL/GenBank/DDBJ databases">
        <title>Rhizophora mucronata_Transcriptome.</title>
        <authorList>
            <person name="Meera S.P."/>
            <person name="Sreeshan A."/>
            <person name="Augustine A."/>
        </authorList>
    </citation>
    <scope>NUCLEOTIDE SEQUENCE</scope>
    <source>
        <tissue evidence="1">Leaf</tissue>
    </source>
</reference>
<dbReference type="AlphaFoldDB" id="A0A2P2N9H4"/>
<sequence>MLSWIYFLSKGAYGYLNLENEKASASI</sequence>
<proteinExistence type="predicted"/>
<organism evidence="1">
    <name type="scientific">Rhizophora mucronata</name>
    <name type="common">Asiatic mangrove</name>
    <dbReference type="NCBI Taxonomy" id="61149"/>
    <lineage>
        <taxon>Eukaryota</taxon>
        <taxon>Viridiplantae</taxon>
        <taxon>Streptophyta</taxon>
        <taxon>Embryophyta</taxon>
        <taxon>Tracheophyta</taxon>
        <taxon>Spermatophyta</taxon>
        <taxon>Magnoliopsida</taxon>
        <taxon>eudicotyledons</taxon>
        <taxon>Gunneridae</taxon>
        <taxon>Pentapetalae</taxon>
        <taxon>rosids</taxon>
        <taxon>fabids</taxon>
        <taxon>Malpighiales</taxon>
        <taxon>Rhizophoraceae</taxon>
        <taxon>Rhizophora</taxon>
    </lineage>
</organism>
<evidence type="ECO:0000313" key="1">
    <source>
        <dbReference type="EMBL" id="MBX39114.1"/>
    </source>
</evidence>
<accession>A0A2P2N9H4</accession>
<protein>
    <submittedName>
        <fullName evidence="1">Uncharacterized protein</fullName>
    </submittedName>
</protein>
<name>A0A2P2N9H4_RHIMU</name>
<dbReference type="EMBL" id="GGEC01058630">
    <property type="protein sequence ID" value="MBX39114.1"/>
    <property type="molecule type" value="Transcribed_RNA"/>
</dbReference>